<evidence type="ECO:0000256" key="1">
    <source>
        <dbReference type="ARBA" id="ARBA00009922"/>
    </source>
</evidence>
<dbReference type="GO" id="GO:0005524">
    <property type="term" value="F:ATP binding"/>
    <property type="evidence" value="ECO:0007669"/>
    <property type="project" value="UniProtKB-UniRule"/>
</dbReference>
<keyword evidence="4 10" id="KW-0347">Helicase</keyword>
<dbReference type="PANTHER" id="PTHR11070:SF3">
    <property type="entry name" value="DNA 3'-5' HELICASE"/>
    <property type="match status" value="1"/>
</dbReference>
<accession>A0A5M8QP61</accession>
<dbReference type="Gene3D" id="1.10.10.160">
    <property type="match status" value="1"/>
</dbReference>
<dbReference type="GO" id="GO:0043138">
    <property type="term" value="F:3'-5' DNA helicase activity"/>
    <property type="evidence" value="ECO:0007669"/>
    <property type="project" value="UniProtKB-EC"/>
</dbReference>
<comment type="catalytic activity">
    <reaction evidence="9">
        <text>ATP + H2O = ADP + phosphate + H(+)</text>
        <dbReference type="Rhea" id="RHEA:13065"/>
        <dbReference type="ChEBI" id="CHEBI:15377"/>
        <dbReference type="ChEBI" id="CHEBI:15378"/>
        <dbReference type="ChEBI" id="CHEBI:30616"/>
        <dbReference type="ChEBI" id="CHEBI:43474"/>
        <dbReference type="ChEBI" id="CHEBI:456216"/>
        <dbReference type="EC" id="5.6.2.4"/>
    </reaction>
</comment>
<proteinExistence type="inferred from homology"/>
<dbReference type="Gene3D" id="3.40.50.300">
    <property type="entry name" value="P-loop containing nucleotide triphosphate hydrolases"/>
    <property type="match status" value="2"/>
</dbReference>
<evidence type="ECO:0000256" key="10">
    <source>
        <dbReference type="PROSITE-ProRule" id="PRU00560"/>
    </source>
</evidence>
<evidence type="ECO:0000256" key="8">
    <source>
        <dbReference type="ARBA" id="ARBA00034808"/>
    </source>
</evidence>
<dbReference type="InterPro" id="IPR000212">
    <property type="entry name" value="DNA_helicase_UvrD/REP"/>
</dbReference>
<dbReference type="InterPro" id="IPR014017">
    <property type="entry name" value="DNA_helicase_UvrD-like_C"/>
</dbReference>
<dbReference type="Pfam" id="PF13361">
    <property type="entry name" value="UvrD_C"/>
    <property type="match status" value="1"/>
</dbReference>
<dbReference type="PANTHER" id="PTHR11070">
    <property type="entry name" value="UVRD / RECB / PCRA DNA HELICASE FAMILY MEMBER"/>
    <property type="match status" value="1"/>
</dbReference>
<dbReference type="RefSeq" id="WP_139013836.1">
    <property type="nucleotide sequence ID" value="NZ_VBSN01000059.1"/>
</dbReference>
<dbReference type="PROSITE" id="PS51198">
    <property type="entry name" value="UVRD_HELICASE_ATP_BIND"/>
    <property type="match status" value="1"/>
</dbReference>
<gene>
    <name evidence="12" type="ORF">FEM33_20390</name>
</gene>
<dbReference type="AlphaFoldDB" id="A0A5M8QP61"/>
<evidence type="ECO:0000256" key="5">
    <source>
        <dbReference type="ARBA" id="ARBA00022840"/>
    </source>
</evidence>
<reference evidence="12 13" key="1">
    <citation type="submission" date="2019-05" db="EMBL/GenBank/DDBJ databases">
        <authorList>
            <person name="Qu J.-H."/>
        </authorList>
    </citation>
    <scope>NUCLEOTIDE SEQUENCE [LARGE SCALE GENOMIC DNA]</scope>
    <source>
        <strain evidence="12 13">NS28</strain>
    </source>
</reference>
<evidence type="ECO:0000256" key="6">
    <source>
        <dbReference type="ARBA" id="ARBA00023235"/>
    </source>
</evidence>
<dbReference type="GO" id="GO:0003677">
    <property type="term" value="F:DNA binding"/>
    <property type="evidence" value="ECO:0007669"/>
    <property type="project" value="UniProtKB-KW"/>
</dbReference>
<dbReference type="InterPro" id="IPR027417">
    <property type="entry name" value="P-loop_NTPase"/>
</dbReference>
<feature type="binding site" evidence="10">
    <location>
        <begin position="22"/>
        <end position="29"/>
    </location>
    <ligand>
        <name>ATP</name>
        <dbReference type="ChEBI" id="CHEBI:30616"/>
    </ligand>
</feature>
<dbReference type="OrthoDB" id="9765670at2"/>
<dbReference type="InterPro" id="IPR014016">
    <property type="entry name" value="UvrD-like_ATP-bd"/>
</dbReference>
<evidence type="ECO:0000259" key="11">
    <source>
        <dbReference type="PROSITE" id="PS51198"/>
    </source>
</evidence>
<evidence type="ECO:0000256" key="2">
    <source>
        <dbReference type="ARBA" id="ARBA00022741"/>
    </source>
</evidence>
<dbReference type="EC" id="5.6.2.4" evidence="8"/>
<dbReference type="GO" id="GO:0016887">
    <property type="term" value="F:ATP hydrolysis activity"/>
    <property type="evidence" value="ECO:0007669"/>
    <property type="project" value="RHEA"/>
</dbReference>
<dbReference type="EMBL" id="VBSN01000059">
    <property type="protein sequence ID" value="KAA6437078.1"/>
    <property type="molecule type" value="Genomic_DNA"/>
</dbReference>
<dbReference type="GO" id="GO:0000725">
    <property type="term" value="P:recombinational repair"/>
    <property type="evidence" value="ECO:0007669"/>
    <property type="project" value="TreeGrafter"/>
</dbReference>
<evidence type="ECO:0000256" key="4">
    <source>
        <dbReference type="ARBA" id="ARBA00022806"/>
    </source>
</evidence>
<keyword evidence="5 10" id="KW-0067">ATP-binding</keyword>
<dbReference type="Pfam" id="PF00580">
    <property type="entry name" value="UvrD-helicase"/>
    <property type="match status" value="1"/>
</dbReference>
<sequence length="584" mass="66472">MSVTTIASDDAIDIEKPFKVKAGPGAGKTHWLVAHIKNVLTNSRRLGSYRKVACITYTNTAADTIISRLNEGADRIETSTIHSFIYNNIIKPYMHFIASQYDFNVKYMDGHDEHFISRKYIKEWVDAHPNLARLSNPYTRNQLLKLEGNLKALGNWLSSIDYKFESRDLLISADNSKAYDIATNTRLGKTGCLDKLAPALLEYKKIFWRKGRLHHEDILFFGHKLITQYPFIVTVLQAKFPYFFIDEFQDTNPVQTEIIKLIAQKETIVGVIGDRAQAIYSFQGTSSADFDRFTLVNQQDFLIEDNRRSTDKIVQVLNHLRPDLRQKPLRNVPGAKPVLYVGTKEHAFTYAQSICGNEALISLSRDNVMVNAMKRLYNAAIPSVNLLDELFAKDNADRVKVVVRCIRAVELGVEGRYKEAIKEMEKNNSGISDKVLRRKKSFHQLSLLLSRYSSYNNEPLYSFYELVKTHVNASIPSLIRGTIKDFYTNNTFAQVGLFVDTKNDVSPCKTIHKAKGDEFDNVFVTMLGSSDVGYLMSPDLNAEEQRVRYVALSRARNRLFISVPSLTATQEATLTTLFDIQRPI</sequence>
<dbReference type="Proteomes" id="UP000323994">
    <property type="component" value="Unassembled WGS sequence"/>
</dbReference>
<protein>
    <recommendedName>
        <fullName evidence="8">DNA 3'-5' helicase</fullName>
        <ecNumber evidence="8">5.6.2.4</ecNumber>
    </recommendedName>
</protein>
<keyword evidence="2 10" id="KW-0547">Nucleotide-binding</keyword>
<comment type="similarity">
    <text evidence="1">Belongs to the helicase family. UvrD subfamily.</text>
</comment>
<evidence type="ECO:0000313" key="12">
    <source>
        <dbReference type="EMBL" id="KAA6437078.1"/>
    </source>
</evidence>
<keyword evidence="13" id="KW-1185">Reference proteome</keyword>
<comment type="caution">
    <text evidence="12">The sequence shown here is derived from an EMBL/GenBank/DDBJ whole genome shotgun (WGS) entry which is preliminary data.</text>
</comment>
<organism evidence="12 13">
    <name type="scientific">Dyadobacter flavalbus</name>
    <dbReference type="NCBI Taxonomy" id="2579942"/>
    <lineage>
        <taxon>Bacteria</taxon>
        <taxon>Pseudomonadati</taxon>
        <taxon>Bacteroidota</taxon>
        <taxon>Cytophagia</taxon>
        <taxon>Cytophagales</taxon>
        <taxon>Spirosomataceae</taxon>
        <taxon>Dyadobacter</taxon>
    </lineage>
</organism>
<keyword evidence="6" id="KW-0413">Isomerase</keyword>
<feature type="domain" description="UvrD-like helicase ATP-binding" evidence="11">
    <location>
        <begin position="1"/>
        <end position="310"/>
    </location>
</feature>
<dbReference type="SUPFAM" id="SSF52540">
    <property type="entry name" value="P-loop containing nucleoside triphosphate hydrolases"/>
    <property type="match status" value="1"/>
</dbReference>
<evidence type="ECO:0000256" key="7">
    <source>
        <dbReference type="ARBA" id="ARBA00034617"/>
    </source>
</evidence>
<dbReference type="InterPro" id="IPR013986">
    <property type="entry name" value="DExx_box_DNA_helicase_dom_sf"/>
</dbReference>
<keyword evidence="3 10" id="KW-0378">Hydrolase</keyword>
<evidence type="ECO:0000313" key="13">
    <source>
        <dbReference type="Proteomes" id="UP000323994"/>
    </source>
</evidence>
<comment type="catalytic activity">
    <reaction evidence="7">
        <text>Couples ATP hydrolysis with the unwinding of duplex DNA by translocating in the 3'-5' direction.</text>
        <dbReference type="EC" id="5.6.2.4"/>
    </reaction>
</comment>
<evidence type="ECO:0000256" key="3">
    <source>
        <dbReference type="ARBA" id="ARBA00022801"/>
    </source>
</evidence>
<evidence type="ECO:0000256" key="9">
    <source>
        <dbReference type="ARBA" id="ARBA00048988"/>
    </source>
</evidence>
<name>A0A5M8QP61_9BACT</name>